<dbReference type="EC" id="2.1.1.-" evidence="3"/>
<dbReference type="Pfam" id="PF08241">
    <property type="entry name" value="Methyltransf_11"/>
    <property type="match status" value="1"/>
</dbReference>
<name>A0ABV7JQV6_9SPHI</name>
<evidence type="ECO:0000313" key="3">
    <source>
        <dbReference type="EMBL" id="MFC3197697.1"/>
    </source>
</evidence>
<keyword evidence="3" id="KW-0489">Methyltransferase</keyword>
<feature type="transmembrane region" description="Helical" evidence="1">
    <location>
        <begin position="46"/>
        <end position="69"/>
    </location>
</feature>
<evidence type="ECO:0000313" key="4">
    <source>
        <dbReference type="Proteomes" id="UP001595526"/>
    </source>
</evidence>
<keyword evidence="3" id="KW-0808">Transferase</keyword>
<keyword evidence="1" id="KW-1133">Transmembrane helix</keyword>
<dbReference type="Gene3D" id="3.40.50.150">
    <property type="entry name" value="Vaccinia Virus protein VP39"/>
    <property type="match status" value="1"/>
</dbReference>
<feature type="transmembrane region" description="Helical" evidence="1">
    <location>
        <begin position="21"/>
        <end position="40"/>
    </location>
</feature>
<keyword evidence="1" id="KW-0472">Membrane</keyword>
<dbReference type="GO" id="GO:0008168">
    <property type="term" value="F:methyltransferase activity"/>
    <property type="evidence" value="ECO:0007669"/>
    <property type="project" value="UniProtKB-KW"/>
</dbReference>
<comment type="caution">
    <text evidence="3">The sequence shown here is derived from an EMBL/GenBank/DDBJ whole genome shotgun (WGS) entry which is preliminary data.</text>
</comment>
<protein>
    <submittedName>
        <fullName evidence="3">Class I SAM-dependent methyltransferase</fullName>
        <ecNumber evidence="3">2.1.1.-</ecNumber>
    </submittedName>
</protein>
<feature type="domain" description="Methyltransferase type 11" evidence="2">
    <location>
        <begin position="128"/>
        <end position="195"/>
    </location>
</feature>
<organism evidence="3 4">
    <name type="scientific">Parapedobacter deserti</name>
    <dbReference type="NCBI Taxonomy" id="1912957"/>
    <lineage>
        <taxon>Bacteria</taxon>
        <taxon>Pseudomonadati</taxon>
        <taxon>Bacteroidota</taxon>
        <taxon>Sphingobacteriia</taxon>
        <taxon>Sphingobacteriales</taxon>
        <taxon>Sphingobacteriaceae</taxon>
        <taxon>Parapedobacter</taxon>
    </lineage>
</organism>
<gene>
    <name evidence="3" type="ORF">ACFOET_08740</name>
</gene>
<dbReference type="SUPFAM" id="SSF53335">
    <property type="entry name" value="S-adenosyl-L-methionine-dependent methyltransferases"/>
    <property type="match status" value="1"/>
</dbReference>
<dbReference type="EMBL" id="JBHRTA010000029">
    <property type="protein sequence ID" value="MFC3197697.1"/>
    <property type="molecule type" value="Genomic_DNA"/>
</dbReference>
<dbReference type="Proteomes" id="UP001595526">
    <property type="component" value="Unassembled WGS sequence"/>
</dbReference>
<keyword evidence="1" id="KW-0812">Transmembrane</keyword>
<dbReference type="InterPro" id="IPR029063">
    <property type="entry name" value="SAM-dependent_MTases_sf"/>
</dbReference>
<dbReference type="InterPro" id="IPR013216">
    <property type="entry name" value="Methyltransf_11"/>
</dbReference>
<accession>A0ABV7JQV6</accession>
<evidence type="ECO:0000259" key="2">
    <source>
        <dbReference type="Pfam" id="PF08241"/>
    </source>
</evidence>
<dbReference type="GO" id="GO:0032259">
    <property type="term" value="P:methylation"/>
    <property type="evidence" value="ECO:0007669"/>
    <property type="project" value="UniProtKB-KW"/>
</dbReference>
<dbReference type="RefSeq" id="WP_379021635.1">
    <property type="nucleotide sequence ID" value="NZ_JBHRTA010000029.1"/>
</dbReference>
<reference evidence="4" key="1">
    <citation type="journal article" date="2019" name="Int. J. Syst. Evol. Microbiol.">
        <title>The Global Catalogue of Microorganisms (GCM) 10K type strain sequencing project: providing services to taxonomists for standard genome sequencing and annotation.</title>
        <authorList>
            <consortium name="The Broad Institute Genomics Platform"/>
            <consortium name="The Broad Institute Genome Sequencing Center for Infectious Disease"/>
            <person name="Wu L."/>
            <person name="Ma J."/>
        </authorList>
    </citation>
    <scope>NUCLEOTIDE SEQUENCE [LARGE SCALE GENOMIC DNA]</scope>
    <source>
        <strain evidence="4">KCTC 52416</strain>
    </source>
</reference>
<keyword evidence="4" id="KW-1185">Reference proteome</keyword>
<proteinExistence type="predicted"/>
<sequence>MDIKRKAYQGVANIVRFNWHFYAMAGMAIATAWIWTGVFPNGIQHLVIIAITLATLIIIVSLMVSFYIYDLSGLYRMRWLDCISIPEGQPHILNIHSGFDETSGILKQKYGESAVTICDFYNSETHTEVSIKRARKAYPPDRKTIPAATDNLPFSDGAFDLVVVMLAAHEIRDRGERIRFFREINRIISTTGNVAVTEHLRDLNNFLAFSIGFFHFYPRTSWLQTFRAAGLNVKQEIRSTPFIRTFILEKHGSAS</sequence>
<evidence type="ECO:0000256" key="1">
    <source>
        <dbReference type="SAM" id="Phobius"/>
    </source>
</evidence>